<accession>A0A645C422</accession>
<feature type="compositionally biased region" description="Basic residues" evidence="1">
    <location>
        <begin position="203"/>
        <end position="222"/>
    </location>
</feature>
<feature type="region of interest" description="Disordered" evidence="1">
    <location>
        <begin position="1"/>
        <end position="303"/>
    </location>
</feature>
<feature type="compositionally biased region" description="Basic residues" evidence="1">
    <location>
        <begin position="130"/>
        <end position="149"/>
    </location>
</feature>
<feature type="compositionally biased region" description="Basic residues" evidence="1">
    <location>
        <begin position="85"/>
        <end position="95"/>
    </location>
</feature>
<feature type="compositionally biased region" description="Basic residues" evidence="1">
    <location>
        <begin position="238"/>
        <end position="249"/>
    </location>
</feature>
<evidence type="ECO:0000256" key="1">
    <source>
        <dbReference type="SAM" id="MobiDB-lite"/>
    </source>
</evidence>
<evidence type="ECO:0000313" key="2">
    <source>
        <dbReference type="EMBL" id="MPM72392.1"/>
    </source>
</evidence>
<dbReference type="EMBL" id="VSSQ01024715">
    <property type="protein sequence ID" value="MPM72392.1"/>
    <property type="molecule type" value="Genomic_DNA"/>
</dbReference>
<name>A0A645C422_9ZZZZ</name>
<dbReference type="AlphaFoldDB" id="A0A645C422"/>
<feature type="compositionally biased region" description="Basic residues" evidence="1">
    <location>
        <begin position="172"/>
        <end position="195"/>
    </location>
</feature>
<sequence length="303" mass="35424">MPRARHGAGQRRGDRRPQRTRQPSGRAPPDETVDAADHRLRRTAARRSRRSRLARRHQGDAAQLDRQIHRRRSNLPHRRDGTHGHGLHHPSRHPVRRDLHGALPRTRAGCSDHRAGMPRRRPGLSGSGRAQKRTRPHRTGNRKNRCLHRRLCDQSGQRQPHPDLDRRLCARQLRHRRHHGGSGARHARLRIRHRFRPADQVHHRARRQSRGRSRSRCRRRAGRQSLLDRSRRHDQLGQRRRSRPQRHGGRAIQTGGDRMAGRPRRRPSFGQVQTPRLALQPPALLGRTLPDHPLRGRLDRTRR</sequence>
<feature type="compositionally biased region" description="Basic and acidic residues" evidence="1">
    <location>
        <begin position="226"/>
        <end position="237"/>
    </location>
</feature>
<comment type="caution">
    <text evidence="2">The sequence shown here is derived from an EMBL/GenBank/DDBJ whole genome shotgun (WGS) entry which is preliminary data.</text>
</comment>
<protein>
    <submittedName>
        <fullName evidence="2">Uncharacterized protein</fullName>
    </submittedName>
</protein>
<organism evidence="2">
    <name type="scientific">bioreactor metagenome</name>
    <dbReference type="NCBI Taxonomy" id="1076179"/>
    <lineage>
        <taxon>unclassified sequences</taxon>
        <taxon>metagenomes</taxon>
        <taxon>ecological metagenomes</taxon>
    </lineage>
</organism>
<reference evidence="2" key="1">
    <citation type="submission" date="2019-08" db="EMBL/GenBank/DDBJ databases">
        <authorList>
            <person name="Kucharzyk K."/>
            <person name="Murdoch R.W."/>
            <person name="Higgins S."/>
            <person name="Loffler F."/>
        </authorList>
    </citation>
    <scope>NUCLEOTIDE SEQUENCE</scope>
</reference>
<gene>
    <name evidence="2" type="ORF">SDC9_119367</name>
</gene>
<proteinExistence type="predicted"/>
<feature type="compositionally biased region" description="Basic and acidic residues" evidence="1">
    <location>
        <begin position="289"/>
        <end position="303"/>
    </location>
</feature>
<feature type="compositionally biased region" description="Basic residues" evidence="1">
    <location>
        <begin position="39"/>
        <end position="56"/>
    </location>
</feature>